<keyword evidence="1" id="KW-0732">Signal</keyword>
<dbReference type="InterPro" id="IPR016047">
    <property type="entry name" value="M23ase_b-sheet_dom"/>
</dbReference>
<dbReference type="Pfam" id="PF01551">
    <property type="entry name" value="Peptidase_M23"/>
    <property type="match status" value="1"/>
</dbReference>
<dbReference type="GO" id="GO:0004222">
    <property type="term" value="F:metalloendopeptidase activity"/>
    <property type="evidence" value="ECO:0007669"/>
    <property type="project" value="TreeGrafter"/>
</dbReference>
<organism evidence="3 4">
    <name type="scientific">Aureimonas pseudogalii</name>
    <dbReference type="NCBI Taxonomy" id="1744844"/>
    <lineage>
        <taxon>Bacteria</taxon>
        <taxon>Pseudomonadati</taxon>
        <taxon>Pseudomonadota</taxon>
        <taxon>Alphaproteobacteria</taxon>
        <taxon>Hyphomicrobiales</taxon>
        <taxon>Aurantimonadaceae</taxon>
        <taxon>Aureimonas</taxon>
    </lineage>
</organism>
<evidence type="ECO:0000313" key="4">
    <source>
        <dbReference type="Proteomes" id="UP000542776"/>
    </source>
</evidence>
<comment type="caution">
    <text evidence="3">The sequence shown here is derived from an EMBL/GenBank/DDBJ whole genome shotgun (WGS) entry which is preliminary data.</text>
</comment>
<keyword evidence="4" id="KW-1185">Reference proteome</keyword>
<feature type="signal peptide" evidence="1">
    <location>
        <begin position="1"/>
        <end position="36"/>
    </location>
</feature>
<evidence type="ECO:0000256" key="1">
    <source>
        <dbReference type="SAM" id="SignalP"/>
    </source>
</evidence>
<proteinExistence type="predicted"/>
<dbReference type="SUPFAM" id="SSF51261">
    <property type="entry name" value="Duplicated hybrid motif"/>
    <property type="match status" value="1"/>
</dbReference>
<feature type="domain" description="M23ase beta-sheet core" evidence="2">
    <location>
        <begin position="81"/>
        <end position="199"/>
    </location>
</feature>
<protein>
    <submittedName>
        <fullName evidence="3">Murein DD-endopeptidase MepM/ murein hydrolase activator NlpD</fullName>
    </submittedName>
</protein>
<dbReference type="PANTHER" id="PTHR21666">
    <property type="entry name" value="PEPTIDASE-RELATED"/>
    <property type="match status" value="1"/>
</dbReference>
<dbReference type="RefSeq" id="WP_183198818.1">
    <property type="nucleotide sequence ID" value="NZ_JACIEK010000001.1"/>
</dbReference>
<dbReference type="InterPro" id="IPR050570">
    <property type="entry name" value="Cell_wall_metabolism_enzyme"/>
</dbReference>
<evidence type="ECO:0000313" key="3">
    <source>
        <dbReference type="EMBL" id="MBB3997386.1"/>
    </source>
</evidence>
<evidence type="ECO:0000259" key="2">
    <source>
        <dbReference type="Pfam" id="PF01551"/>
    </source>
</evidence>
<dbReference type="AlphaFoldDB" id="A0A7W6E9T5"/>
<dbReference type="CDD" id="cd12797">
    <property type="entry name" value="M23_peptidase"/>
    <property type="match status" value="1"/>
</dbReference>
<dbReference type="Proteomes" id="UP000542776">
    <property type="component" value="Unassembled WGS sequence"/>
</dbReference>
<feature type="chain" id="PRO_5031452762" evidence="1">
    <location>
        <begin position="37"/>
        <end position="347"/>
    </location>
</feature>
<reference evidence="3 4" key="1">
    <citation type="submission" date="2020-08" db="EMBL/GenBank/DDBJ databases">
        <title>Genomic Encyclopedia of Type Strains, Phase IV (KMG-IV): sequencing the most valuable type-strain genomes for metagenomic binning, comparative biology and taxonomic classification.</title>
        <authorList>
            <person name="Goeker M."/>
        </authorList>
    </citation>
    <scope>NUCLEOTIDE SEQUENCE [LARGE SCALE GENOMIC DNA]</scope>
    <source>
        <strain evidence="3 4">DSM 102238</strain>
    </source>
</reference>
<name>A0A7W6E9T5_9HYPH</name>
<dbReference type="PANTHER" id="PTHR21666:SF270">
    <property type="entry name" value="MUREIN HYDROLASE ACTIVATOR ENVC"/>
    <property type="match status" value="1"/>
</dbReference>
<keyword evidence="3" id="KW-0378">Hydrolase</keyword>
<accession>A0A7W6E9T5</accession>
<dbReference type="EMBL" id="JACIEK010000001">
    <property type="protein sequence ID" value="MBB3997386.1"/>
    <property type="molecule type" value="Genomic_DNA"/>
</dbReference>
<dbReference type="Gene3D" id="2.70.70.10">
    <property type="entry name" value="Glucose Permease (Domain IIA)"/>
    <property type="match status" value="1"/>
</dbReference>
<dbReference type="InterPro" id="IPR011055">
    <property type="entry name" value="Dup_hybrid_motif"/>
</dbReference>
<sequence length="347" mass="35565">MTTRPPLARLAARFHPRIRLASAAALLAALAGPAAAQALPPLELPVTCAVGIDCFVQQLPDMDPGPGASDPFCGSAAYDGHDGVDIRLRSMRDVAGGVPVVASAAGTVRGVRDEKPDRLASTPQARDAVKGTECGNGVVVDHGDGWETQYCHMRRGSVAVKPGELVAAGTKLGEIGASGLAEFPHVHLSVRRNGEKIDPVSGRTVGGGCLATATEAATLFAPAPAAILARSTTAILDAGLAGGPIDYARLVMEGAPPVPKAGGEASIVWGWFANLRAGDTVAFRMSDPAGAVFFEGSSEPLPGNKAAYSAFAGRKRPLQAGRWSVAVEVLREGVAVARTERTIDVAG</sequence>
<gene>
    <name evidence="3" type="ORF">GGR04_001207</name>
</gene>